<reference evidence="4 5" key="1">
    <citation type="submission" date="2020-03" db="EMBL/GenBank/DDBJ databases">
        <title>Draft Genome Sequence of Cudoniella acicularis.</title>
        <authorList>
            <person name="Buettner E."/>
            <person name="Kellner H."/>
        </authorList>
    </citation>
    <scope>NUCLEOTIDE SEQUENCE [LARGE SCALE GENOMIC DNA]</scope>
    <source>
        <strain evidence="4 5">DSM 108380</strain>
    </source>
</reference>
<dbReference type="AlphaFoldDB" id="A0A8H4RFN9"/>
<organism evidence="4 5">
    <name type="scientific">Cudoniella acicularis</name>
    <dbReference type="NCBI Taxonomy" id="354080"/>
    <lineage>
        <taxon>Eukaryota</taxon>
        <taxon>Fungi</taxon>
        <taxon>Dikarya</taxon>
        <taxon>Ascomycota</taxon>
        <taxon>Pezizomycotina</taxon>
        <taxon>Leotiomycetes</taxon>
        <taxon>Helotiales</taxon>
        <taxon>Tricladiaceae</taxon>
        <taxon>Cudoniella</taxon>
    </lineage>
</organism>
<dbReference type="GO" id="GO:0043386">
    <property type="term" value="P:mycotoxin biosynthetic process"/>
    <property type="evidence" value="ECO:0007669"/>
    <property type="project" value="InterPro"/>
</dbReference>
<keyword evidence="5" id="KW-1185">Reference proteome</keyword>
<comment type="pathway">
    <text evidence="1">Mycotoxin biosynthesis.</text>
</comment>
<dbReference type="EMBL" id="JAAMPI010000768">
    <property type="protein sequence ID" value="KAF4628748.1"/>
    <property type="molecule type" value="Genomic_DNA"/>
</dbReference>
<dbReference type="Proteomes" id="UP000566819">
    <property type="component" value="Unassembled WGS sequence"/>
</dbReference>
<proteinExistence type="inferred from homology"/>
<evidence type="ECO:0000256" key="1">
    <source>
        <dbReference type="ARBA" id="ARBA00004685"/>
    </source>
</evidence>
<comment type="caution">
    <text evidence="4">The sequence shown here is derived from an EMBL/GenBank/DDBJ whole genome shotgun (WGS) entry which is preliminary data.</text>
</comment>
<name>A0A8H4RFN9_9HELO</name>
<evidence type="ECO:0000313" key="4">
    <source>
        <dbReference type="EMBL" id="KAF4628748.1"/>
    </source>
</evidence>
<evidence type="ECO:0000256" key="3">
    <source>
        <dbReference type="ARBA" id="ARBA00035112"/>
    </source>
</evidence>
<evidence type="ECO:0000313" key="5">
    <source>
        <dbReference type="Proteomes" id="UP000566819"/>
    </source>
</evidence>
<comment type="similarity">
    <text evidence="3">Belongs to the ustYa family.</text>
</comment>
<dbReference type="InterPro" id="IPR021765">
    <property type="entry name" value="UstYa-like"/>
</dbReference>
<dbReference type="PANTHER" id="PTHR33365:SF11">
    <property type="entry name" value="TAT PATHWAY SIGNAL SEQUENCE"/>
    <property type="match status" value="1"/>
</dbReference>
<dbReference type="Pfam" id="PF11807">
    <property type="entry name" value="UstYa"/>
    <property type="match status" value="1"/>
</dbReference>
<evidence type="ECO:0000256" key="2">
    <source>
        <dbReference type="ARBA" id="ARBA00023002"/>
    </source>
</evidence>
<keyword evidence="2" id="KW-0560">Oxidoreductase</keyword>
<dbReference type="GO" id="GO:0016491">
    <property type="term" value="F:oxidoreductase activity"/>
    <property type="evidence" value="ECO:0007669"/>
    <property type="project" value="UniProtKB-KW"/>
</dbReference>
<sequence>MSDIDQSDSLEAALLPNEYEKRDNRPTDLSRVSRIRNAFFKTSAILWFLLTTLAALKILLQPLPSSLSKKTIQLEEDISLNVPEFPKTITQFQSVSGYTIDPLNTTAEEETAMVKLWSELMPAGRGFILPNGSVESLAPGIWETDRDEYNWAISTFHQLHCVYLLMEGYNKAVRNQPSMQKHISHCSEYLRKTIMCHADTTLEGRNPTAIERSGTISGDGANRVCKNYWDVFEWAQERRRSHFKMIG</sequence>
<gene>
    <name evidence="4" type="ORF">G7Y89_g9409</name>
</gene>
<dbReference type="PANTHER" id="PTHR33365">
    <property type="entry name" value="YALI0B05434P"/>
    <property type="match status" value="1"/>
</dbReference>
<protein>
    <recommendedName>
        <fullName evidence="6">Oxidase ustYa</fullName>
    </recommendedName>
</protein>
<evidence type="ECO:0008006" key="6">
    <source>
        <dbReference type="Google" id="ProtNLM"/>
    </source>
</evidence>
<dbReference type="OrthoDB" id="3687641at2759"/>
<accession>A0A8H4RFN9</accession>